<evidence type="ECO:0000313" key="2">
    <source>
        <dbReference type="Proteomes" id="UP001060085"/>
    </source>
</evidence>
<accession>A0ACC0CD46</accession>
<keyword evidence="2" id="KW-1185">Reference proteome</keyword>
<proteinExistence type="predicted"/>
<comment type="caution">
    <text evidence="1">The sequence shown here is derived from an EMBL/GenBank/DDBJ whole genome shotgun (WGS) entry which is preliminary data.</text>
</comment>
<protein>
    <submittedName>
        <fullName evidence="1">Uncharacterized protein</fullName>
    </submittedName>
</protein>
<name>A0ACC0CD46_CATRO</name>
<sequence>MEEVVIYLKQIHPSKALGSSGMVKKQVFYLLNTGNQRKKEYMAVKLDMSKKASLGSFGGYLVRGYRKASDDSLLFLKANSHGVTVLQAVLEAYQEDRTRKKLFLFEGSNEEEDRWMEGEVSFNNREEDFGEAVLQSMPTYDCVTS</sequence>
<dbReference type="Proteomes" id="UP001060085">
    <property type="component" value="Linkage Group LG01"/>
</dbReference>
<organism evidence="1 2">
    <name type="scientific">Catharanthus roseus</name>
    <name type="common">Madagascar periwinkle</name>
    <name type="synonym">Vinca rosea</name>
    <dbReference type="NCBI Taxonomy" id="4058"/>
    <lineage>
        <taxon>Eukaryota</taxon>
        <taxon>Viridiplantae</taxon>
        <taxon>Streptophyta</taxon>
        <taxon>Embryophyta</taxon>
        <taxon>Tracheophyta</taxon>
        <taxon>Spermatophyta</taxon>
        <taxon>Magnoliopsida</taxon>
        <taxon>eudicotyledons</taxon>
        <taxon>Gunneridae</taxon>
        <taxon>Pentapetalae</taxon>
        <taxon>asterids</taxon>
        <taxon>lamiids</taxon>
        <taxon>Gentianales</taxon>
        <taxon>Apocynaceae</taxon>
        <taxon>Rauvolfioideae</taxon>
        <taxon>Vinceae</taxon>
        <taxon>Catharanthinae</taxon>
        <taxon>Catharanthus</taxon>
    </lineage>
</organism>
<reference evidence="2" key="1">
    <citation type="journal article" date="2023" name="Nat. Plants">
        <title>Single-cell RNA sequencing provides a high-resolution roadmap for understanding the multicellular compartmentation of specialized metabolism.</title>
        <authorList>
            <person name="Sun S."/>
            <person name="Shen X."/>
            <person name="Li Y."/>
            <person name="Li Y."/>
            <person name="Wang S."/>
            <person name="Li R."/>
            <person name="Zhang H."/>
            <person name="Shen G."/>
            <person name="Guo B."/>
            <person name="Wei J."/>
            <person name="Xu J."/>
            <person name="St-Pierre B."/>
            <person name="Chen S."/>
            <person name="Sun C."/>
        </authorList>
    </citation>
    <scope>NUCLEOTIDE SEQUENCE [LARGE SCALE GENOMIC DNA]</scope>
</reference>
<dbReference type="EMBL" id="CM044701">
    <property type="protein sequence ID" value="KAI5682767.1"/>
    <property type="molecule type" value="Genomic_DNA"/>
</dbReference>
<evidence type="ECO:0000313" key="1">
    <source>
        <dbReference type="EMBL" id="KAI5682767.1"/>
    </source>
</evidence>
<gene>
    <name evidence="1" type="ORF">M9H77_03995</name>
</gene>